<accession>M2PEU6</accession>
<feature type="compositionally biased region" description="Low complexity" evidence="1">
    <location>
        <begin position="249"/>
        <end position="263"/>
    </location>
</feature>
<feature type="region of interest" description="Disordered" evidence="1">
    <location>
        <begin position="1"/>
        <end position="53"/>
    </location>
</feature>
<reference evidence="2 3" key="1">
    <citation type="journal article" date="2012" name="Proc. Natl. Acad. Sci. U.S.A.">
        <title>Comparative genomics of Ceriporiopsis subvermispora and Phanerochaete chrysosporium provide insight into selective ligninolysis.</title>
        <authorList>
            <person name="Fernandez-Fueyo E."/>
            <person name="Ruiz-Duenas F.J."/>
            <person name="Ferreira P."/>
            <person name="Floudas D."/>
            <person name="Hibbett D.S."/>
            <person name="Canessa P."/>
            <person name="Larrondo L.F."/>
            <person name="James T.Y."/>
            <person name="Seelenfreund D."/>
            <person name="Lobos S."/>
            <person name="Polanco R."/>
            <person name="Tello M."/>
            <person name="Honda Y."/>
            <person name="Watanabe T."/>
            <person name="Watanabe T."/>
            <person name="Ryu J.S."/>
            <person name="Kubicek C.P."/>
            <person name="Schmoll M."/>
            <person name="Gaskell J."/>
            <person name="Hammel K.E."/>
            <person name="St John F.J."/>
            <person name="Vanden Wymelenberg A."/>
            <person name="Sabat G."/>
            <person name="Splinter BonDurant S."/>
            <person name="Syed K."/>
            <person name="Yadav J.S."/>
            <person name="Doddapaneni H."/>
            <person name="Subramanian V."/>
            <person name="Lavin J.L."/>
            <person name="Oguiza J.A."/>
            <person name="Perez G."/>
            <person name="Pisabarro A.G."/>
            <person name="Ramirez L."/>
            <person name="Santoyo F."/>
            <person name="Master E."/>
            <person name="Coutinho P.M."/>
            <person name="Henrissat B."/>
            <person name="Lombard V."/>
            <person name="Magnuson J.K."/>
            <person name="Kuees U."/>
            <person name="Hori C."/>
            <person name="Igarashi K."/>
            <person name="Samejima M."/>
            <person name="Held B.W."/>
            <person name="Barry K.W."/>
            <person name="LaButti K.M."/>
            <person name="Lapidus A."/>
            <person name="Lindquist E.A."/>
            <person name="Lucas S.M."/>
            <person name="Riley R."/>
            <person name="Salamov A.A."/>
            <person name="Hoffmeister D."/>
            <person name="Schwenk D."/>
            <person name="Hadar Y."/>
            <person name="Yarden O."/>
            <person name="de Vries R.P."/>
            <person name="Wiebenga A."/>
            <person name="Stenlid J."/>
            <person name="Eastwood D."/>
            <person name="Grigoriev I.V."/>
            <person name="Berka R.M."/>
            <person name="Blanchette R.A."/>
            <person name="Kersten P."/>
            <person name="Martinez A.T."/>
            <person name="Vicuna R."/>
            <person name="Cullen D."/>
        </authorList>
    </citation>
    <scope>NUCLEOTIDE SEQUENCE [LARGE SCALE GENOMIC DNA]</scope>
    <source>
        <strain evidence="2 3">B</strain>
    </source>
</reference>
<dbReference type="OrthoDB" id="3363386at2759"/>
<feature type="compositionally biased region" description="Low complexity" evidence="1">
    <location>
        <begin position="192"/>
        <end position="205"/>
    </location>
</feature>
<feature type="compositionally biased region" description="Low complexity" evidence="1">
    <location>
        <begin position="327"/>
        <end position="340"/>
    </location>
</feature>
<feature type="compositionally biased region" description="Basic and acidic residues" evidence="1">
    <location>
        <begin position="163"/>
        <end position="191"/>
    </location>
</feature>
<dbReference type="STRING" id="914234.M2PEU6"/>
<gene>
    <name evidence="2" type="ORF">CERSUDRAFT_86521</name>
</gene>
<feature type="compositionally biased region" description="Basic and acidic residues" evidence="1">
    <location>
        <begin position="309"/>
        <end position="324"/>
    </location>
</feature>
<sequence length="357" mass="37004">MWKAGAAGSGDGAPLARSQSLVENGQAQPNAQKNAVGGGRASTGARRPQQRMLNGRVYGARRNQDLFASARSDEPEFVEWGYGGMGSVKAATAGGGAHTVWARVQGSGVSVGAHDPGEGWGARGRAATVDGTPASAQAVARQRAVTDPEDDGGGMAWVKKRREQREREKKEQAEKERKEREEGGAEEKADGGEAAAGDGAPAGRPSLEAGHSQEHVTTAVTLPAPQHRHAHHHHAAEPAPEGEQRARADSVSSSSESTASGASERARAKKDDSTDADGGDEHELEGDDEDFEDDDERTRRTALSAGVEKVSRHIAEGAHHHPDVHTPAAAASPAPEAFPAAPAPAPAPPGPEEARAG</sequence>
<feature type="region of interest" description="Disordered" evidence="1">
    <location>
        <begin position="116"/>
        <end position="357"/>
    </location>
</feature>
<dbReference type="HOGENOM" id="CLU_776119_0_0_1"/>
<evidence type="ECO:0000313" key="2">
    <source>
        <dbReference type="EMBL" id="EMD34399.1"/>
    </source>
</evidence>
<dbReference type="AlphaFoldDB" id="M2PEU6"/>
<feature type="compositionally biased region" description="Low complexity" evidence="1">
    <location>
        <begin position="136"/>
        <end position="145"/>
    </location>
</feature>
<dbReference type="Proteomes" id="UP000016930">
    <property type="component" value="Unassembled WGS sequence"/>
</dbReference>
<protein>
    <submittedName>
        <fullName evidence="2">Uncharacterized protein</fullName>
    </submittedName>
</protein>
<proteinExistence type="predicted"/>
<keyword evidence="3" id="KW-1185">Reference proteome</keyword>
<feature type="compositionally biased region" description="Polar residues" evidence="1">
    <location>
        <begin position="17"/>
        <end position="33"/>
    </location>
</feature>
<evidence type="ECO:0000256" key="1">
    <source>
        <dbReference type="SAM" id="MobiDB-lite"/>
    </source>
</evidence>
<dbReference type="EMBL" id="KB445803">
    <property type="protein sequence ID" value="EMD34399.1"/>
    <property type="molecule type" value="Genomic_DNA"/>
</dbReference>
<feature type="compositionally biased region" description="Acidic residues" evidence="1">
    <location>
        <begin position="274"/>
        <end position="295"/>
    </location>
</feature>
<evidence type="ECO:0000313" key="3">
    <source>
        <dbReference type="Proteomes" id="UP000016930"/>
    </source>
</evidence>
<feature type="compositionally biased region" description="Basic and acidic residues" evidence="1">
    <location>
        <begin position="264"/>
        <end position="273"/>
    </location>
</feature>
<feature type="compositionally biased region" description="Pro residues" evidence="1">
    <location>
        <begin position="341"/>
        <end position="351"/>
    </location>
</feature>
<name>M2PEU6_CERS8</name>
<organism evidence="2 3">
    <name type="scientific">Ceriporiopsis subvermispora (strain B)</name>
    <name type="common">White-rot fungus</name>
    <name type="synonym">Gelatoporia subvermispora</name>
    <dbReference type="NCBI Taxonomy" id="914234"/>
    <lineage>
        <taxon>Eukaryota</taxon>
        <taxon>Fungi</taxon>
        <taxon>Dikarya</taxon>
        <taxon>Basidiomycota</taxon>
        <taxon>Agaricomycotina</taxon>
        <taxon>Agaricomycetes</taxon>
        <taxon>Polyporales</taxon>
        <taxon>Gelatoporiaceae</taxon>
        <taxon>Gelatoporia</taxon>
    </lineage>
</organism>